<dbReference type="AlphaFoldDB" id="A0A225UCY4"/>
<feature type="non-terminal residue" evidence="5">
    <location>
        <position position="1"/>
    </location>
</feature>
<reference evidence="6" key="1">
    <citation type="submission" date="2017-03" db="EMBL/GenBank/DDBJ databases">
        <title>Phytopthora megakarya and P. palmivora, two closely related causual agents of cacao black pod achieved similar genome size and gene model numbers by different mechanisms.</title>
        <authorList>
            <person name="Ali S."/>
            <person name="Shao J."/>
            <person name="Larry D.J."/>
            <person name="Kronmiller B."/>
            <person name="Shen D."/>
            <person name="Strem M.D."/>
            <person name="Melnick R.L."/>
            <person name="Guiltinan M.J."/>
            <person name="Tyler B.M."/>
            <person name="Meinhardt L.W."/>
            <person name="Bailey B.A."/>
        </authorList>
    </citation>
    <scope>NUCLEOTIDE SEQUENCE [LARGE SCALE GENOMIC DNA]</scope>
    <source>
        <strain evidence="6">zdho120</strain>
    </source>
</reference>
<sequence length="333" mass="37338">SWTDISESYTPDRWYEMMKLAFGHGVNLFDNAETYGDGLAEKNMGFAVKKGIAEGIWSREDLVITTKMFFGAKRYDLAGPNDRGLGRKHIIEGTKASLKRLELDYVDVIFCHQQDEHTPIEETVRAMNFVIEQGWAFYWGTSNWSAAAITEACDIADRLGLIRPVVEQPEYNLLERSRVEVEYDGLYKKYKLGLTTWAPLAFGFLTGKYSSGVPEGSRMENPLYKSFVGDFDIRVAKADKLKPIADELGMTLAQLALAWCVSNENVSSVLMGAKTTSQLEDNLKVLGMLDSLTPEVKAKMDKIVPSENKPKQGGYSVRAQHLLSICRCPNDCE</sequence>
<gene>
    <name evidence="5" type="ORF">PHMEG_00040744</name>
</gene>
<evidence type="ECO:0000259" key="4">
    <source>
        <dbReference type="Pfam" id="PF00248"/>
    </source>
</evidence>
<dbReference type="PRINTS" id="PR01577">
    <property type="entry name" value="KCNABCHANNEL"/>
</dbReference>
<dbReference type="InterPro" id="IPR005399">
    <property type="entry name" value="K_chnl_volt-dep_bsu_KCNAB-rel"/>
</dbReference>
<keyword evidence="6" id="KW-1185">Reference proteome</keyword>
<comment type="caution">
    <text evidence="5">The sequence shown here is derived from an EMBL/GenBank/DDBJ whole genome shotgun (WGS) entry which is preliminary data.</text>
</comment>
<evidence type="ECO:0000256" key="2">
    <source>
        <dbReference type="ARBA" id="ARBA00022857"/>
    </source>
</evidence>
<protein>
    <recommendedName>
        <fullName evidence="4">NADP-dependent oxidoreductase domain-containing protein</fullName>
    </recommendedName>
</protein>
<evidence type="ECO:0000313" key="6">
    <source>
        <dbReference type="Proteomes" id="UP000198211"/>
    </source>
</evidence>
<evidence type="ECO:0000313" key="5">
    <source>
        <dbReference type="EMBL" id="OWY90905.1"/>
    </source>
</evidence>
<dbReference type="Gene3D" id="3.20.20.100">
    <property type="entry name" value="NADP-dependent oxidoreductase domain"/>
    <property type="match status" value="1"/>
</dbReference>
<keyword evidence="2" id="KW-0521">NADP</keyword>
<dbReference type="Proteomes" id="UP000198211">
    <property type="component" value="Unassembled WGS sequence"/>
</dbReference>
<dbReference type="InterPro" id="IPR036812">
    <property type="entry name" value="NAD(P)_OxRdtase_dom_sf"/>
</dbReference>
<dbReference type="STRING" id="4795.A0A225UCY4"/>
<evidence type="ECO:0000256" key="1">
    <source>
        <dbReference type="ARBA" id="ARBA00006515"/>
    </source>
</evidence>
<dbReference type="Pfam" id="PF00248">
    <property type="entry name" value="Aldo_ket_red"/>
    <property type="match status" value="1"/>
</dbReference>
<comment type="similarity">
    <text evidence="1">Belongs to the shaker potassium channel beta subunit family.</text>
</comment>
<keyword evidence="3" id="KW-0560">Oxidoreductase</keyword>
<dbReference type="PANTHER" id="PTHR43150">
    <property type="entry name" value="HYPERKINETIC, ISOFORM M"/>
    <property type="match status" value="1"/>
</dbReference>
<dbReference type="PANTHER" id="PTHR43150:SF2">
    <property type="entry name" value="HYPERKINETIC, ISOFORM M"/>
    <property type="match status" value="1"/>
</dbReference>
<dbReference type="InterPro" id="IPR023210">
    <property type="entry name" value="NADP_OxRdtase_dom"/>
</dbReference>
<name>A0A225UCY4_9STRA</name>
<dbReference type="OrthoDB" id="2310150at2759"/>
<dbReference type="SUPFAM" id="SSF51430">
    <property type="entry name" value="NAD(P)-linked oxidoreductase"/>
    <property type="match status" value="1"/>
</dbReference>
<feature type="domain" description="NADP-dependent oxidoreductase" evidence="4">
    <location>
        <begin position="7"/>
        <end position="303"/>
    </location>
</feature>
<dbReference type="EMBL" id="NBNE01021577">
    <property type="protein sequence ID" value="OWY90905.1"/>
    <property type="molecule type" value="Genomic_DNA"/>
</dbReference>
<accession>A0A225UCY4</accession>
<proteinExistence type="inferred from homology"/>
<organism evidence="5 6">
    <name type="scientific">Phytophthora megakarya</name>
    <dbReference type="NCBI Taxonomy" id="4795"/>
    <lineage>
        <taxon>Eukaryota</taxon>
        <taxon>Sar</taxon>
        <taxon>Stramenopiles</taxon>
        <taxon>Oomycota</taxon>
        <taxon>Peronosporomycetes</taxon>
        <taxon>Peronosporales</taxon>
        <taxon>Peronosporaceae</taxon>
        <taxon>Phytophthora</taxon>
    </lineage>
</organism>
<dbReference type="GO" id="GO:0016491">
    <property type="term" value="F:oxidoreductase activity"/>
    <property type="evidence" value="ECO:0007669"/>
    <property type="project" value="UniProtKB-KW"/>
</dbReference>
<evidence type="ECO:0000256" key="3">
    <source>
        <dbReference type="ARBA" id="ARBA00023002"/>
    </source>
</evidence>